<dbReference type="Pfam" id="PF13361">
    <property type="entry name" value="UvrD_C"/>
    <property type="match status" value="1"/>
</dbReference>
<name>A0A8J3HVG1_9RICK</name>
<evidence type="ECO:0000256" key="2">
    <source>
        <dbReference type="ARBA" id="ARBA00022741"/>
    </source>
</evidence>
<keyword evidence="6" id="KW-0269">Exonuclease</keyword>
<dbReference type="InterPro" id="IPR027417">
    <property type="entry name" value="P-loop_NTPase"/>
</dbReference>
<evidence type="ECO:0000256" key="10">
    <source>
        <dbReference type="ARBA" id="ARBA00023235"/>
    </source>
</evidence>
<dbReference type="PROSITE" id="PS51198">
    <property type="entry name" value="UVRD_HELICASE_ATP_BIND"/>
    <property type="match status" value="1"/>
</dbReference>
<comment type="caution">
    <text evidence="18">The sequence shown here is derived from an EMBL/GenBank/DDBJ whole genome shotgun (WGS) entry which is preliminary data.</text>
</comment>
<dbReference type="InterPro" id="IPR014016">
    <property type="entry name" value="UvrD-like_ATP-bd"/>
</dbReference>
<evidence type="ECO:0000313" key="18">
    <source>
        <dbReference type="EMBL" id="GHM60022.1"/>
    </source>
</evidence>
<keyword evidence="8" id="KW-0238">DNA-binding</keyword>
<dbReference type="PANTHER" id="PTHR11070">
    <property type="entry name" value="UVRD / RECB / PCRA DNA HELICASE FAMILY MEMBER"/>
    <property type="match status" value="1"/>
</dbReference>
<evidence type="ECO:0000256" key="4">
    <source>
        <dbReference type="ARBA" id="ARBA00022801"/>
    </source>
</evidence>
<accession>A0A8J3HVG1</accession>
<sequence length="1032" mass="119766">MDKTATDPNLSVWISASAGTGKTKILIDRVLKLLLAGKKNILCLTFTSAAANEMVDRINAVLGVWSTCSNDQLMKSLLSLFDSKLLHSHLLRARQLFGQLPILSLTIQTIHAFCYKLISNFPAEAGIALGYTLDDCSRLHTKVMSELLIDNSAQEYLSFIAAEIDEEKLKSLFLSLLQNKIYDVEKVFLKLGSPKRCDEIPQATVENIKKLAEILNQGSKRDKKYSTVLMSWYNLPPDDRLDKLNSLIKILIDPKLLTKKNASSIITKNTLENFPEAKEIILKEQDIILKIFEELGSYQIATRTINLLNLFKRFTTLYLLEKKKNALLDYDDVITLALHLITDDKSRDWILFNLDSKIDHILVDEAQDNSSAQWQVIINLCAEFFAGIGTTDEKRTIFIIGDVKQSIYRFQGANPMLFNAMHEYLKEQSHKEDWLSLKLSQSFRSTGPILLLVDTLFNNFRQEISFLDERIEHIPFRKNDQGYVEIWPLLPKINNEKQIALQTSVQNQQNPNRILAATLVYRINKWLKEGRILPAKNRHIEAKDIMILIRQRNILIDYLIGEFKKFNIPVLGRDCFKIMDYIAVQDLVALAEFLLLPENDMALACVLKSPLLNFTEEDLLSIAYNRKDKSLWTQLKTYNQQISVYLEDLINKSHNYSPLFLYTYILTFENKKKFAARLGKECLEVIDEFMNLLIQFEHKSLQSFTEWIKENNPEIKNDINSEHEAVRIMTIHKAKGLQAPIVFLADTTSVPKSGDAIIFDEEGTPFWCGTNSNSYCNQIKEEKSREDYNEYLRLLYVAMTRAEDELYILGKEPMHNKSWYNLIKMQVYEKKYANLYPMFKEEVEVRSINRKYPQIYRKRDYLNVEPTEVPKHKSDFEHIREERTQEGIDRGKIIHKVLQHLSSVPNERREDWIRSYLSSMNLSVDIQNEITDKMISFYEKFSDLLTSECKTEVAINGVIDDEVVSIRLDMLCIAKDKVTIIDYKSHRSPFLSEEIKQQMSRYRALVQDIFPNKKIECVIIWLEDLSVILLNN</sequence>
<evidence type="ECO:0000259" key="17">
    <source>
        <dbReference type="PROSITE" id="PS51217"/>
    </source>
</evidence>
<keyword evidence="2 15" id="KW-0547">Nucleotide-binding</keyword>
<comment type="catalytic activity">
    <reaction evidence="11">
        <text>Couples ATP hydrolysis with the unwinding of duplex DNA by translocating in the 3'-5' direction.</text>
        <dbReference type="EC" id="5.6.2.4"/>
    </reaction>
</comment>
<evidence type="ECO:0000256" key="5">
    <source>
        <dbReference type="ARBA" id="ARBA00022806"/>
    </source>
</evidence>
<dbReference type="EC" id="5.6.2.4" evidence="12"/>
<evidence type="ECO:0000256" key="15">
    <source>
        <dbReference type="PROSITE-ProRule" id="PRU00560"/>
    </source>
</evidence>
<evidence type="ECO:0000256" key="11">
    <source>
        <dbReference type="ARBA" id="ARBA00034617"/>
    </source>
</evidence>
<dbReference type="InterPro" id="IPR014017">
    <property type="entry name" value="DNA_helicase_UvrD-like_C"/>
</dbReference>
<dbReference type="GO" id="GO:0043138">
    <property type="term" value="F:3'-5' DNA helicase activity"/>
    <property type="evidence" value="ECO:0007669"/>
    <property type="project" value="UniProtKB-EC"/>
</dbReference>
<dbReference type="AlphaFoldDB" id="A0A8J3HVG1"/>
<dbReference type="InterPro" id="IPR011604">
    <property type="entry name" value="PDDEXK-like_dom_sf"/>
</dbReference>
<dbReference type="GO" id="GO:0005524">
    <property type="term" value="F:ATP binding"/>
    <property type="evidence" value="ECO:0007669"/>
    <property type="project" value="UniProtKB-UniRule"/>
</dbReference>
<keyword evidence="10" id="KW-0413">Isomerase</keyword>
<evidence type="ECO:0000256" key="9">
    <source>
        <dbReference type="ARBA" id="ARBA00023204"/>
    </source>
</evidence>
<dbReference type="Pfam" id="PF12705">
    <property type="entry name" value="PDDEXK_1"/>
    <property type="match status" value="1"/>
</dbReference>
<reference evidence="18 19" key="1">
    <citation type="journal article" date="2021" name="Microb. Ecol.">
        <title>Candidatus Mesenet longicola: Novel Endosymbionts of Brontispa longissima that Induce Cytoplasmic Incompatibility.</title>
        <authorList>
            <person name="Takano S."/>
            <person name="Gotoh Y."/>
            <person name="Hayashi T."/>
        </authorList>
    </citation>
    <scope>NUCLEOTIDE SEQUENCE [LARGE SCALE GENOMIC DNA]</scope>
    <source>
        <strain evidence="18">L5</strain>
    </source>
</reference>
<dbReference type="Proteomes" id="UP000637906">
    <property type="component" value="Unassembled WGS sequence"/>
</dbReference>
<evidence type="ECO:0000256" key="6">
    <source>
        <dbReference type="ARBA" id="ARBA00022839"/>
    </source>
</evidence>
<dbReference type="Gene3D" id="3.90.320.10">
    <property type="match status" value="1"/>
</dbReference>
<evidence type="ECO:0000256" key="1">
    <source>
        <dbReference type="ARBA" id="ARBA00022722"/>
    </source>
</evidence>
<evidence type="ECO:0000256" key="8">
    <source>
        <dbReference type="ARBA" id="ARBA00023125"/>
    </source>
</evidence>
<dbReference type="EMBL" id="BNGU01000058">
    <property type="protein sequence ID" value="GHM60022.1"/>
    <property type="molecule type" value="Genomic_DNA"/>
</dbReference>
<dbReference type="PANTHER" id="PTHR11070:SF2">
    <property type="entry name" value="ATP-DEPENDENT DNA HELICASE SRS2"/>
    <property type="match status" value="1"/>
</dbReference>
<dbReference type="Pfam" id="PF00580">
    <property type="entry name" value="UvrD-helicase"/>
    <property type="match status" value="1"/>
</dbReference>
<dbReference type="GO" id="GO:0005829">
    <property type="term" value="C:cytosol"/>
    <property type="evidence" value="ECO:0007669"/>
    <property type="project" value="TreeGrafter"/>
</dbReference>
<dbReference type="Gene3D" id="3.40.50.300">
    <property type="entry name" value="P-loop containing nucleotide triphosphate hydrolases"/>
    <property type="match status" value="4"/>
</dbReference>
<evidence type="ECO:0000256" key="7">
    <source>
        <dbReference type="ARBA" id="ARBA00022840"/>
    </source>
</evidence>
<keyword evidence="7 15" id="KW-0067">ATP-binding</keyword>
<dbReference type="InterPro" id="IPR011335">
    <property type="entry name" value="Restrct_endonuc-II-like"/>
</dbReference>
<feature type="domain" description="UvrD-like helicase ATP-binding" evidence="16">
    <location>
        <begin position="1"/>
        <end position="446"/>
    </location>
</feature>
<dbReference type="InterPro" id="IPR000212">
    <property type="entry name" value="DNA_helicase_UvrD/REP"/>
</dbReference>
<dbReference type="PROSITE" id="PS51217">
    <property type="entry name" value="UVRD_HELICASE_CTER"/>
    <property type="match status" value="1"/>
</dbReference>
<dbReference type="GO" id="GO:0000725">
    <property type="term" value="P:recombinational repair"/>
    <property type="evidence" value="ECO:0007669"/>
    <property type="project" value="TreeGrafter"/>
</dbReference>
<organism evidence="18 19">
    <name type="scientific">Candidatus Mesenet longicola</name>
    <dbReference type="NCBI Taxonomy" id="1892558"/>
    <lineage>
        <taxon>Bacteria</taxon>
        <taxon>Pseudomonadati</taxon>
        <taxon>Pseudomonadota</taxon>
        <taxon>Alphaproteobacteria</taxon>
        <taxon>Rickettsiales</taxon>
        <taxon>Anaplasmataceae</taxon>
        <taxon>Candidatus Mesenet</taxon>
    </lineage>
</organism>
<keyword evidence="1" id="KW-0540">Nuclease</keyword>
<feature type="domain" description="UvrD-like helicase C-terminal" evidence="17">
    <location>
        <begin position="461"/>
        <end position="736"/>
    </location>
</feature>
<keyword evidence="3" id="KW-0227">DNA damage</keyword>
<dbReference type="GO" id="GO:0033202">
    <property type="term" value="C:DNA helicase complex"/>
    <property type="evidence" value="ECO:0007669"/>
    <property type="project" value="TreeGrafter"/>
</dbReference>
<keyword evidence="19" id="KW-1185">Reference proteome</keyword>
<dbReference type="InterPro" id="IPR038726">
    <property type="entry name" value="PDDEXK_AddAB-type"/>
</dbReference>
<proteinExistence type="predicted"/>
<evidence type="ECO:0000259" key="16">
    <source>
        <dbReference type="PROSITE" id="PS51198"/>
    </source>
</evidence>
<evidence type="ECO:0000256" key="12">
    <source>
        <dbReference type="ARBA" id="ARBA00034808"/>
    </source>
</evidence>
<gene>
    <name evidence="18" type="ORF">sL5_10150</name>
</gene>
<keyword evidence="4 15" id="KW-0378">Hydrolase</keyword>
<evidence type="ECO:0000313" key="19">
    <source>
        <dbReference type="Proteomes" id="UP000637906"/>
    </source>
</evidence>
<evidence type="ECO:0000256" key="3">
    <source>
        <dbReference type="ARBA" id="ARBA00022763"/>
    </source>
</evidence>
<comment type="catalytic activity">
    <reaction evidence="14">
        <text>ATP + H2O = ADP + phosphate + H(+)</text>
        <dbReference type="Rhea" id="RHEA:13065"/>
        <dbReference type="ChEBI" id="CHEBI:15377"/>
        <dbReference type="ChEBI" id="CHEBI:15378"/>
        <dbReference type="ChEBI" id="CHEBI:30616"/>
        <dbReference type="ChEBI" id="CHEBI:43474"/>
        <dbReference type="ChEBI" id="CHEBI:456216"/>
        <dbReference type="EC" id="5.6.2.4"/>
    </reaction>
</comment>
<dbReference type="SUPFAM" id="SSF52540">
    <property type="entry name" value="P-loop containing nucleoside triphosphate hydrolases"/>
    <property type="match status" value="1"/>
</dbReference>
<dbReference type="SUPFAM" id="SSF52980">
    <property type="entry name" value="Restriction endonuclease-like"/>
    <property type="match status" value="1"/>
</dbReference>
<dbReference type="GO" id="GO:0004527">
    <property type="term" value="F:exonuclease activity"/>
    <property type="evidence" value="ECO:0007669"/>
    <property type="project" value="UniProtKB-KW"/>
</dbReference>
<evidence type="ECO:0000256" key="14">
    <source>
        <dbReference type="ARBA" id="ARBA00048988"/>
    </source>
</evidence>
<feature type="binding site" evidence="15">
    <location>
        <begin position="16"/>
        <end position="23"/>
    </location>
    <ligand>
        <name>ATP</name>
        <dbReference type="ChEBI" id="CHEBI:30616"/>
    </ligand>
</feature>
<dbReference type="GO" id="GO:0003677">
    <property type="term" value="F:DNA binding"/>
    <property type="evidence" value="ECO:0007669"/>
    <property type="project" value="UniProtKB-KW"/>
</dbReference>
<keyword evidence="5 15" id="KW-0347">Helicase</keyword>
<evidence type="ECO:0000256" key="13">
    <source>
        <dbReference type="ARBA" id="ARBA00034923"/>
    </source>
</evidence>
<protein>
    <recommendedName>
        <fullName evidence="12">DNA 3'-5' helicase</fullName>
        <ecNumber evidence="12">5.6.2.4</ecNumber>
    </recommendedName>
    <alternativeName>
        <fullName evidence="13">DNA 3'-5' helicase II</fullName>
    </alternativeName>
</protein>
<keyword evidence="9" id="KW-0234">DNA repair</keyword>